<evidence type="ECO:0000256" key="1">
    <source>
        <dbReference type="ARBA" id="ARBA00006484"/>
    </source>
</evidence>
<reference evidence="3 4" key="1">
    <citation type="submission" date="2013-03" db="EMBL/GenBank/DDBJ databases">
        <title>The Genome Sequence of Exophiala aquamarina CBS 119918.</title>
        <authorList>
            <consortium name="The Broad Institute Genomics Platform"/>
            <person name="Cuomo C."/>
            <person name="de Hoog S."/>
            <person name="Gorbushina A."/>
            <person name="Walker B."/>
            <person name="Young S.K."/>
            <person name="Zeng Q."/>
            <person name="Gargeya S."/>
            <person name="Fitzgerald M."/>
            <person name="Haas B."/>
            <person name="Abouelleil A."/>
            <person name="Allen A.W."/>
            <person name="Alvarado L."/>
            <person name="Arachchi H.M."/>
            <person name="Berlin A.M."/>
            <person name="Chapman S.B."/>
            <person name="Gainer-Dewar J."/>
            <person name="Goldberg J."/>
            <person name="Griggs A."/>
            <person name="Gujja S."/>
            <person name="Hansen M."/>
            <person name="Howarth C."/>
            <person name="Imamovic A."/>
            <person name="Ireland A."/>
            <person name="Larimer J."/>
            <person name="McCowan C."/>
            <person name="Murphy C."/>
            <person name="Pearson M."/>
            <person name="Poon T.W."/>
            <person name="Priest M."/>
            <person name="Roberts A."/>
            <person name="Saif S."/>
            <person name="Shea T."/>
            <person name="Sisk P."/>
            <person name="Sykes S."/>
            <person name="Wortman J."/>
            <person name="Nusbaum C."/>
            <person name="Birren B."/>
        </authorList>
    </citation>
    <scope>NUCLEOTIDE SEQUENCE [LARGE SCALE GENOMIC DNA]</scope>
    <source>
        <strain evidence="3 4">CBS 119918</strain>
    </source>
</reference>
<dbReference type="STRING" id="1182545.A0A072Q6V6"/>
<organism evidence="3 4">
    <name type="scientific">Exophiala aquamarina CBS 119918</name>
    <dbReference type="NCBI Taxonomy" id="1182545"/>
    <lineage>
        <taxon>Eukaryota</taxon>
        <taxon>Fungi</taxon>
        <taxon>Dikarya</taxon>
        <taxon>Ascomycota</taxon>
        <taxon>Pezizomycotina</taxon>
        <taxon>Eurotiomycetes</taxon>
        <taxon>Chaetothyriomycetidae</taxon>
        <taxon>Chaetothyriales</taxon>
        <taxon>Herpotrichiellaceae</taxon>
        <taxon>Exophiala</taxon>
    </lineage>
</organism>
<dbReference type="Proteomes" id="UP000027920">
    <property type="component" value="Unassembled WGS sequence"/>
</dbReference>
<dbReference type="GeneID" id="25276594"/>
<dbReference type="PANTHER" id="PTHR42760:SF37">
    <property type="entry name" value="CLAVALDEHYDE DEHYDROGENASE"/>
    <property type="match status" value="1"/>
</dbReference>
<dbReference type="RefSeq" id="XP_013266260.1">
    <property type="nucleotide sequence ID" value="XM_013410806.1"/>
</dbReference>
<protein>
    <submittedName>
        <fullName evidence="3">Uncharacterized protein</fullName>
    </submittedName>
</protein>
<dbReference type="Gene3D" id="3.40.50.720">
    <property type="entry name" value="NAD(P)-binding Rossmann-like Domain"/>
    <property type="match status" value="1"/>
</dbReference>
<dbReference type="PANTHER" id="PTHR42760">
    <property type="entry name" value="SHORT-CHAIN DEHYDROGENASES/REDUCTASES FAMILY MEMBER"/>
    <property type="match status" value="1"/>
</dbReference>
<comment type="caution">
    <text evidence="3">The sequence shown here is derived from an EMBL/GenBank/DDBJ whole genome shotgun (WGS) entry which is preliminary data.</text>
</comment>
<name>A0A072Q6V6_9EURO</name>
<dbReference type="SUPFAM" id="SSF51735">
    <property type="entry name" value="NAD(P)-binding Rossmann-fold domains"/>
    <property type="match status" value="1"/>
</dbReference>
<comment type="similarity">
    <text evidence="1">Belongs to the short-chain dehydrogenases/reductases (SDR) family.</text>
</comment>
<gene>
    <name evidence="3" type="ORF">A1O9_01648</name>
</gene>
<evidence type="ECO:0000256" key="2">
    <source>
        <dbReference type="ARBA" id="ARBA00023002"/>
    </source>
</evidence>
<dbReference type="AlphaFoldDB" id="A0A072Q6V6"/>
<proteinExistence type="inferred from homology"/>
<keyword evidence="2" id="KW-0560">Oxidoreductase</keyword>
<keyword evidence="4" id="KW-1185">Reference proteome</keyword>
<sequence length="147" mass="15562">MADESLDYTIPFQPTKTIRRDPYDSISPTNPELSAAEKVIIITGGGTDLGAAAAEVWARASAEGVVVAGRRLNKLQETVADLAKDTDVGKLFTETIRTFGRSPDVVMANAAVVADEANVGDFSPNNWWDSMVGSGSISDVNAVIFGE</sequence>
<evidence type="ECO:0000313" key="3">
    <source>
        <dbReference type="EMBL" id="KEF63670.1"/>
    </source>
</evidence>
<dbReference type="VEuPathDB" id="FungiDB:A1O9_01648"/>
<evidence type="ECO:0000313" key="4">
    <source>
        <dbReference type="Proteomes" id="UP000027920"/>
    </source>
</evidence>
<dbReference type="GO" id="GO:0016616">
    <property type="term" value="F:oxidoreductase activity, acting on the CH-OH group of donors, NAD or NADP as acceptor"/>
    <property type="evidence" value="ECO:0007669"/>
    <property type="project" value="TreeGrafter"/>
</dbReference>
<accession>A0A072Q6V6</accession>
<dbReference type="EMBL" id="AMGV01000001">
    <property type="protein sequence ID" value="KEF63670.1"/>
    <property type="molecule type" value="Genomic_DNA"/>
</dbReference>
<dbReference type="HOGENOM" id="CLU_1768051_0_0_1"/>
<dbReference type="InterPro" id="IPR036291">
    <property type="entry name" value="NAD(P)-bd_dom_sf"/>
</dbReference>